<comment type="caution">
    <text evidence="1">The sequence shown here is derived from an EMBL/GenBank/DDBJ whole genome shotgun (WGS) entry which is preliminary data.</text>
</comment>
<sequence>MDDSVVAVLSLRLQRGGNSARQAAALAVVAVAATVFSEHERPSVGMGLLNLKPMAADVQGRASPPTDMPDVQSIAAEGKSELSGMRLAANTLQYSPYRA</sequence>
<evidence type="ECO:0000313" key="1">
    <source>
        <dbReference type="EMBL" id="KAH6946390.1"/>
    </source>
</evidence>
<accession>A0ACB7THH2</accession>
<dbReference type="EMBL" id="CM023481">
    <property type="protein sequence ID" value="KAH6946390.1"/>
    <property type="molecule type" value="Genomic_DNA"/>
</dbReference>
<evidence type="ECO:0000313" key="2">
    <source>
        <dbReference type="Proteomes" id="UP000821845"/>
    </source>
</evidence>
<name>A0ACB7THH2_HYAAI</name>
<keyword evidence="2" id="KW-1185">Reference proteome</keyword>
<protein>
    <submittedName>
        <fullName evidence="1">Uncharacterized protein</fullName>
    </submittedName>
</protein>
<gene>
    <name evidence="1" type="ORF">HPB50_013224</name>
</gene>
<proteinExistence type="predicted"/>
<dbReference type="Proteomes" id="UP000821845">
    <property type="component" value="Chromosome 1"/>
</dbReference>
<reference evidence="1" key="1">
    <citation type="submission" date="2020-05" db="EMBL/GenBank/DDBJ databases">
        <title>Large-scale comparative analyses of tick genomes elucidate their genetic diversity and vector capacities.</title>
        <authorList>
            <person name="Jia N."/>
            <person name="Wang J."/>
            <person name="Shi W."/>
            <person name="Du L."/>
            <person name="Sun Y."/>
            <person name="Zhan W."/>
            <person name="Jiang J."/>
            <person name="Wang Q."/>
            <person name="Zhang B."/>
            <person name="Ji P."/>
            <person name="Sakyi L.B."/>
            <person name="Cui X."/>
            <person name="Yuan T."/>
            <person name="Jiang B."/>
            <person name="Yang W."/>
            <person name="Lam T.T.-Y."/>
            <person name="Chang Q."/>
            <person name="Ding S."/>
            <person name="Wang X."/>
            <person name="Zhu J."/>
            <person name="Ruan X."/>
            <person name="Zhao L."/>
            <person name="Wei J."/>
            <person name="Que T."/>
            <person name="Du C."/>
            <person name="Cheng J."/>
            <person name="Dai P."/>
            <person name="Han X."/>
            <person name="Huang E."/>
            <person name="Gao Y."/>
            <person name="Liu J."/>
            <person name="Shao H."/>
            <person name="Ye R."/>
            <person name="Li L."/>
            <person name="Wei W."/>
            <person name="Wang X."/>
            <person name="Wang C."/>
            <person name="Yang T."/>
            <person name="Huo Q."/>
            <person name="Li W."/>
            <person name="Guo W."/>
            <person name="Chen H."/>
            <person name="Zhou L."/>
            <person name="Ni X."/>
            <person name="Tian J."/>
            <person name="Zhou Y."/>
            <person name="Sheng Y."/>
            <person name="Liu T."/>
            <person name="Pan Y."/>
            <person name="Xia L."/>
            <person name="Li J."/>
            <person name="Zhao F."/>
            <person name="Cao W."/>
        </authorList>
    </citation>
    <scope>NUCLEOTIDE SEQUENCE</scope>
    <source>
        <strain evidence="1">Hyas-2018</strain>
    </source>
</reference>
<organism evidence="1 2">
    <name type="scientific">Hyalomma asiaticum</name>
    <name type="common">Tick</name>
    <dbReference type="NCBI Taxonomy" id="266040"/>
    <lineage>
        <taxon>Eukaryota</taxon>
        <taxon>Metazoa</taxon>
        <taxon>Ecdysozoa</taxon>
        <taxon>Arthropoda</taxon>
        <taxon>Chelicerata</taxon>
        <taxon>Arachnida</taxon>
        <taxon>Acari</taxon>
        <taxon>Parasitiformes</taxon>
        <taxon>Ixodida</taxon>
        <taxon>Ixodoidea</taxon>
        <taxon>Ixodidae</taxon>
        <taxon>Hyalomminae</taxon>
        <taxon>Hyalomma</taxon>
    </lineage>
</organism>